<proteinExistence type="predicted"/>
<comment type="caution">
    <text evidence="2">The sequence shown here is derived from an EMBL/GenBank/DDBJ whole genome shotgun (WGS) entry which is preliminary data.</text>
</comment>
<evidence type="ECO:0000313" key="3">
    <source>
        <dbReference type="Proteomes" id="UP001620262"/>
    </source>
</evidence>
<gene>
    <name evidence="2" type="ORF">ACI2JU_02920</name>
</gene>
<accession>A0ABW8KUA7</accession>
<keyword evidence="1" id="KW-0812">Transmembrane</keyword>
<keyword evidence="3" id="KW-1185">Reference proteome</keyword>
<dbReference type="RefSeq" id="WP_404674690.1">
    <property type="nucleotide sequence ID" value="NZ_JBJDOT010000003.1"/>
</dbReference>
<evidence type="ECO:0000313" key="2">
    <source>
        <dbReference type="EMBL" id="MFK3862823.1"/>
    </source>
</evidence>
<keyword evidence="1" id="KW-0472">Membrane</keyword>
<reference evidence="2 3" key="1">
    <citation type="submission" date="2024-11" db="EMBL/GenBank/DDBJ databases">
        <title>The Natural Products Discovery Center: Release of the First 8490 Sequenced Strains for Exploring Actinobacteria Biosynthetic Diversity.</title>
        <authorList>
            <person name="Kalkreuter E."/>
            <person name="Kautsar S.A."/>
            <person name="Yang D."/>
            <person name="Bader C.D."/>
            <person name="Teijaro C.N."/>
            <person name="Fluegel L."/>
            <person name="Davis C.M."/>
            <person name="Simpson J.R."/>
            <person name="Lauterbach L."/>
            <person name="Steele A.D."/>
            <person name="Gui C."/>
            <person name="Meng S."/>
            <person name="Li G."/>
            <person name="Viehrig K."/>
            <person name="Ye F."/>
            <person name="Su P."/>
            <person name="Kiefer A.F."/>
            <person name="Nichols A."/>
            <person name="Cepeda A.J."/>
            <person name="Yan W."/>
            <person name="Fan B."/>
            <person name="Jiang Y."/>
            <person name="Adhikari A."/>
            <person name="Zheng C.-J."/>
            <person name="Schuster L."/>
            <person name="Cowan T.M."/>
            <person name="Smanski M.J."/>
            <person name="Chevrette M.G."/>
            <person name="De Carvalho L.P.S."/>
            <person name="Shen B."/>
        </authorList>
    </citation>
    <scope>NUCLEOTIDE SEQUENCE [LARGE SCALE GENOMIC DNA]</scope>
    <source>
        <strain evidence="2 3">NPDC078403</strain>
    </source>
</reference>
<dbReference type="Proteomes" id="UP001620262">
    <property type="component" value="Unassembled WGS sequence"/>
</dbReference>
<organism evidence="2 3">
    <name type="scientific">Pseudoalteromonas rhizosphaerae</name>
    <dbReference type="NCBI Taxonomy" id="2518973"/>
    <lineage>
        <taxon>Bacteria</taxon>
        <taxon>Pseudomonadati</taxon>
        <taxon>Pseudomonadota</taxon>
        <taxon>Gammaproteobacteria</taxon>
        <taxon>Alteromonadales</taxon>
        <taxon>Pseudoalteromonadaceae</taxon>
        <taxon>Pseudoalteromonas</taxon>
    </lineage>
</organism>
<evidence type="ECO:0000256" key="1">
    <source>
        <dbReference type="SAM" id="Phobius"/>
    </source>
</evidence>
<keyword evidence="1" id="KW-1133">Transmembrane helix</keyword>
<dbReference type="EMBL" id="JBJDOT010000003">
    <property type="protein sequence ID" value="MFK3862823.1"/>
    <property type="molecule type" value="Genomic_DNA"/>
</dbReference>
<name>A0ABW8KUA7_9GAMM</name>
<protein>
    <submittedName>
        <fullName evidence="2">Uncharacterized protein</fullName>
    </submittedName>
</protein>
<feature type="transmembrane region" description="Helical" evidence="1">
    <location>
        <begin position="44"/>
        <end position="64"/>
    </location>
</feature>
<sequence>MDFLSGVSPSVWFAMGGAFAVKLLELTELHKLPAVERPDFKDWLYWFPFFTLPLLGGGLAYAYVSSDATLSPMLSINIGVSAPLILRAMAQVNPIESSVVRIPEDA</sequence>